<keyword evidence="2" id="KW-1185">Reference proteome</keyword>
<accession>A0A2R4WRQ5</accession>
<dbReference type="KEGG" id="mee:DA075_27850"/>
<gene>
    <name evidence="1" type="ORF">DA075_27850</name>
</gene>
<sequence>MSAVVIVECGRETRTAFVSERDANGDERTEAAASIIAGFHVDGYILATGPMPDGDVAPALWPFPLSKTLDIHTQIARFPRRLGSGLHSERAAVFKAIRGTVRTVTPSEIDAYLGRPPAAAAKPVRRSASPPARPNAPIQLALF</sequence>
<name>A0A2R4WRQ5_9HYPH</name>
<organism evidence="1 2">
    <name type="scientific">Methylobacterium currus</name>
    <dbReference type="NCBI Taxonomy" id="2051553"/>
    <lineage>
        <taxon>Bacteria</taxon>
        <taxon>Pseudomonadati</taxon>
        <taxon>Pseudomonadota</taxon>
        <taxon>Alphaproteobacteria</taxon>
        <taxon>Hyphomicrobiales</taxon>
        <taxon>Methylobacteriaceae</taxon>
        <taxon>Methylobacterium</taxon>
    </lineage>
</organism>
<reference evidence="1 2" key="1">
    <citation type="submission" date="2018-04" db="EMBL/GenBank/DDBJ databases">
        <title>Methylobacterium sp. PR1016A genome.</title>
        <authorList>
            <person name="Park W."/>
        </authorList>
    </citation>
    <scope>NUCLEOTIDE SEQUENCE [LARGE SCALE GENOMIC DNA]</scope>
    <source>
        <strain evidence="1 2">PR1016A</strain>
    </source>
</reference>
<dbReference type="Proteomes" id="UP000244755">
    <property type="component" value="Chromosome 1"/>
</dbReference>
<evidence type="ECO:0000313" key="2">
    <source>
        <dbReference type="Proteomes" id="UP000244755"/>
    </source>
</evidence>
<proteinExistence type="predicted"/>
<dbReference type="EMBL" id="CP028843">
    <property type="protein sequence ID" value="AWB24221.1"/>
    <property type="molecule type" value="Genomic_DNA"/>
</dbReference>
<protein>
    <submittedName>
        <fullName evidence="1">Uncharacterized protein</fullName>
    </submittedName>
</protein>
<evidence type="ECO:0000313" key="1">
    <source>
        <dbReference type="EMBL" id="AWB24221.1"/>
    </source>
</evidence>
<dbReference type="RefSeq" id="WP_099955989.1">
    <property type="nucleotide sequence ID" value="NZ_CP028843.1"/>
</dbReference>
<dbReference type="AlphaFoldDB" id="A0A2R4WRQ5"/>